<dbReference type="PANTHER" id="PTHR11811">
    <property type="entry name" value="6-PHOSPHOGLUCONATE DEHYDROGENASE"/>
    <property type="match status" value="1"/>
</dbReference>
<dbReference type="FunFam" id="3.40.50.720:FF:000007">
    <property type="entry name" value="6-phosphogluconate dehydrogenase, decarboxylating"/>
    <property type="match status" value="1"/>
</dbReference>
<dbReference type="InterPro" id="IPR036291">
    <property type="entry name" value="NAD(P)-bd_dom_sf"/>
</dbReference>
<feature type="binding site" evidence="15">
    <location>
        <begin position="33"/>
        <end position="35"/>
    </location>
    <ligand>
        <name>NADP(+)</name>
        <dbReference type="ChEBI" id="CHEBI:58349"/>
    </ligand>
</feature>
<evidence type="ECO:0000256" key="3">
    <source>
        <dbReference type="ARBA" id="ARBA00008419"/>
    </source>
</evidence>
<dbReference type="Proteomes" id="UP000182544">
    <property type="component" value="Unassembled WGS sequence"/>
</dbReference>
<dbReference type="InterPro" id="IPR006114">
    <property type="entry name" value="6PGDH_C"/>
</dbReference>
<feature type="binding site" description="in other chain" evidence="14">
    <location>
        <position position="289"/>
    </location>
    <ligand>
        <name>substrate</name>
        <note>ligand shared between dimeric partners</note>
    </ligand>
</feature>
<name>A0A1K2IL99_9FLAO</name>
<dbReference type="AlphaFoldDB" id="A0A1K2IL99"/>
<feature type="binding site" description="in other chain" evidence="14">
    <location>
        <position position="262"/>
    </location>
    <ligand>
        <name>substrate</name>
        <note>ligand shared between dimeric partners</note>
    </ligand>
</feature>
<dbReference type="Gene3D" id="1.10.1040.10">
    <property type="entry name" value="N-(1-d-carboxylethyl)-l-norvaline Dehydrogenase, domain 2"/>
    <property type="match status" value="1"/>
</dbReference>
<evidence type="ECO:0000256" key="1">
    <source>
        <dbReference type="ARBA" id="ARBA00002526"/>
    </source>
</evidence>
<comment type="subunit">
    <text evidence="4 12">Homodimer.</text>
</comment>
<comment type="similarity">
    <text evidence="3 12 16">Belongs to the 6-phosphogluconate dehydrogenase family.</text>
</comment>
<comment type="catalytic activity">
    <reaction evidence="11 12 16">
        <text>6-phospho-D-gluconate + NADP(+) = D-ribulose 5-phosphate + CO2 + NADPH</text>
        <dbReference type="Rhea" id="RHEA:10116"/>
        <dbReference type="ChEBI" id="CHEBI:16526"/>
        <dbReference type="ChEBI" id="CHEBI:57783"/>
        <dbReference type="ChEBI" id="CHEBI:58121"/>
        <dbReference type="ChEBI" id="CHEBI:58349"/>
        <dbReference type="ChEBI" id="CHEBI:58759"/>
        <dbReference type="EC" id="1.1.1.44"/>
    </reaction>
</comment>
<evidence type="ECO:0000313" key="19">
    <source>
        <dbReference type="Proteomes" id="UP000182544"/>
    </source>
</evidence>
<reference evidence="18 19" key="1">
    <citation type="submission" date="2016-10" db="EMBL/GenBank/DDBJ databases">
        <authorList>
            <person name="de Groot N.N."/>
        </authorList>
    </citation>
    <scope>NUCLEOTIDE SEQUENCE [LARGE SCALE GENOMIC DNA]</scope>
    <source>
        <strain evidence="18 19">DSM 18180</strain>
    </source>
</reference>
<evidence type="ECO:0000256" key="2">
    <source>
        <dbReference type="ARBA" id="ARBA00004874"/>
    </source>
</evidence>
<dbReference type="GO" id="GO:0004616">
    <property type="term" value="F:phosphogluconate dehydrogenase (decarboxylating) activity"/>
    <property type="evidence" value="ECO:0007669"/>
    <property type="project" value="UniProtKB-EC"/>
</dbReference>
<dbReference type="UniPathway" id="UPA00115">
    <property type="reaction ID" value="UER00410"/>
</dbReference>
<accession>A0A1K2IL99</accession>
<keyword evidence="10 12" id="KW-0570">Pentose shunt</keyword>
<evidence type="ECO:0000256" key="8">
    <source>
        <dbReference type="ARBA" id="ARBA00023002"/>
    </source>
</evidence>
<dbReference type="STRING" id="369401.SAMN05428642_1021118"/>
<evidence type="ECO:0000256" key="11">
    <source>
        <dbReference type="ARBA" id="ARBA00048640"/>
    </source>
</evidence>
<dbReference type="PROSITE" id="PS00461">
    <property type="entry name" value="6PGD"/>
    <property type="match status" value="1"/>
</dbReference>
<feature type="binding site" evidence="14">
    <location>
        <position position="447"/>
    </location>
    <ligand>
        <name>substrate</name>
        <note>ligand shared between dimeric partners</note>
    </ligand>
</feature>
<feature type="domain" description="6-phosphogluconate dehydrogenase C-terminal" evidence="17">
    <location>
        <begin position="184"/>
        <end position="465"/>
    </location>
</feature>
<evidence type="ECO:0000256" key="6">
    <source>
        <dbReference type="ARBA" id="ARBA00018193"/>
    </source>
</evidence>
<keyword evidence="7 12" id="KW-0521">NADP</keyword>
<dbReference type="InterPro" id="IPR006184">
    <property type="entry name" value="6PGdom_BS"/>
</dbReference>
<dbReference type="GO" id="GO:0019521">
    <property type="term" value="P:D-gluconate metabolic process"/>
    <property type="evidence" value="ECO:0007669"/>
    <property type="project" value="UniProtKB-KW"/>
</dbReference>
<organism evidence="18 19">
    <name type="scientific">Flaviramulus basaltis</name>
    <dbReference type="NCBI Taxonomy" id="369401"/>
    <lineage>
        <taxon>Bacteria</taxon>
        <taxon>Pseudomonadati</taxon>
        <taxon>Bacteroidota</taxon>
        <taxon>Flavobacteriia</taxon>
        <taxon>Flavobacteriales</taxon>
        <taxon>Flavobacteriaceae</taxon>
        <taxon>Flaviramulus</taxon>
    </lineage>
</organism>
<comment type="pathway">
    <text evidence="2 12 16">Carbohydrate degradation; pentose phosphate pathway; D-ribulose 5-phosphate from D-glucose 6-phosphate (oxidative stage): step 3/3.</text>
</comment>
<feature type="binding site" description="in other chain" evidence="14">
    <location>
        <begin position="191"/>
        <end position="192"/>
    </location>
    <ligand>
        <name>substrate</name>
        <note>ligand shared between dimeric partners</note>
    </ligand>
</feature>
<dbReference type="GO" id="GO:0050661">
    <property type="term" value="F:NADP binding"/>
    <property type="evidence" value="ECO:0007669"/>
    <property type="project" value="InterPro"/>
</dbReference>
<evidence type="ECO:0000256" key="14">
    <source>
        <dbReference type="PIRSR" id="PIRSR000109-2"/>
    </source>
</evidence>
<keyword evidence="9 16" id="KW-0311">Gluconate utilization</keyword>
<evidence type="ECO:0000256" key="12">
    <source>
        <dbReference type="PIRNR" id="PIRNR000109"/>
    </source>
</evidence>
<feature type="binding site" evidence="15">
    <location>
        <position position="107"/>
    </location>
    <ligand>
        <name>NADP(+)</name>
        <dbReference type="ChEBI" id="CHEBI:58349"/>
    </ligand>
</feature>
<evidence type="ECO:0000256" key="4">
    <source>
        <dbReference type="ARBA" id="ARBA00011738"/>
    </source>
</evidence>
<dbReference type="Gene3D" id="3.40.50.720">
    <property type="entry name" value="NAD(P)-binding Rossmann-like Domain"/>
    <property type="match status" value="1"/>
</dbReference>
<dbReference type="RefSeq" id="WP_072402472.1">
    <property type="nucleotide sequence ID" value="NZ_FPKV01000002.1"/>
</dbReference>
<dbReference type="OrthoDB" id="9804542at2"/>
<protein>
    <recommendedName>
        <fullName evidence="6 12">6-phosphogluconate dehydrogenase, decarboxylating</fullName>
        <ecNumber evidence="5 12">1.1.1.44</ecNumber>
    </recommendedName>
</protein>
<feature type="binding site" evidence="14">
    <location>
        <position position="441"/>
    </location>
    <ligand>
        <name>substrate</name>
        <note>ligand shared between dimeric partners</note>
    </ligand>
</feature>
<comment type="function">
    <text evidence="1 12">Catalyzes the oxidative decarboxylation of 6-phosphogluconate to ribulose 5-phosphate and CO(2), with concomitant reduction of NADP to NADPH.</text>
</comment>
<feature type="active site" description="Proton acceptor" evidence="13">
    <location>
        <position position="188"/>
    </location>
</feature>
<dbReference type="InterPro" id="IPR006115">
    <property type="entry name" value="6PGDH_NADP-bd"/>
</dbReference>
<evidence type="ECO:0000313" key="18">
    <source>
        <dbReference type="EMBL" id="SFZ92992.1"/>
    </source>
</evidence>
<dbReference type="EMBL" id="FPKV01000002">
    <property type="protein sequence ID" value="SFZ92992.1"/>
    <property type="molecule type" value="Genomic_DNA"/>
</dbReference>
<feature type="binding site" description="in other chain" evidence="14">
    <location>
        <begin position="133"/>
        <end position="135"/>
    </location>
    <ligand>
        <name>substrate</name>
        <note>ligand shared between dimeric partners</note>
    </ligand>
</feature>
<dbReference type="Pfam" id="PF03446">
    <property type="entry name" value="NAD_binding_2"/>
    <property type="match status" value="1"/>
</dbReference>
<evidence type="ECO:0000256" key="15">
    <source>
        <dbReference type="PIRSR" id="PIRSR000109-3"/>
    </source>
</evidence>
<dbReference type="InterPro" id="IPR006183">
    <property type="entry name" value="Pgluconate_DH"/>
</dbReference>
<evidence type="ECO:0000256" key="9">
    <source>
        <dbReference type="ARBA" id="ARBA00023064"/>
    </source>
</evidence>
<feature type="binding site" description="in other chain" evidence="14">
    <location>
        <position position="196"/>
    </location>
    <ligand>
        <name>substrate</name>
        <note>ligand shared between dimeric partners</note>
    </ligand>
</feature>
<dbReference type="Gene3D" id="1.20.5.320">
    <property type="entry name" value="6-Phosphogluconate Dehydrogenase, domain 3"/>
    <property type="match status" value="1"/>
</dbReference>
<evidence type="ECO:0000256" key="13">
    <source>
        <dbReference type="PIRSR" id="PIRSR000109-1"/>
    </source>
</evidence>
<feature type="binding site" evidence="15">
    <location>
        <begin position="79"/>
        <end position="81"/>
    </location>
    <ligand>
        <name>NADP(+)</name>
        <dbReference type="ChEBI" id="CHEBI:58349"/>
    </ligand>
</feature>
<dbReference type="NCBIfam" id="NF006765">
    <property type="entry name" value="PRK09287.1"/>
    <property type="match status" value="1"/>
</dbReference>
<dbReference type="FunFam" id="1.10.1040.10:FF:000032">
    <property type="entry name" value="6-phosphogluconate dehydrogenase, decarboxylating"/>
    <property type="match status" value="1"/>
</dbReference>
<dbReference type="PRINTS" id="PR00076">
    <property type="entry name" value="6PGDHDRGNASE"/>
</dbReference>
<dbReference type="SMART" id="SM01350">
    <property type="entry name" value="6PGD"/>
    <property type="match status" value="1"/>
</dbReference>
<dbReference type="EC" id="1.1.1.44" evidence="5 12"/>
<dbReference type="NCBIfam" id="TIGR00873">
    <property type="entry name" value="gnd"/>
    <property type="match status" value="1"/>
</dbReference>
<evidence type="ECO:0000256" key="5">
    <source>
        <dbReference type="ARBA" id="ARBA00013011"/>
    </source>
</evidence>
<keyword evidence="8 12" id="KW-0560">Oxidoreductase</keyword>
<proteinExistence type="inferred from homology"/>
<dbReference type="Pfam" id="PF00393">
    <property type="entry name" value="6PGD"/>
    <property type="match status" value="1"/>
</dbReference>
<dbReference type="SUPFAM" id="SSF48179">
    <property type="entry name" value="6-phosphogluconate dehydrogenase C-terminal domain-like"/>
    <property type="match status" value="1"/>
</dbReference>
<dbReference type="InterPro" id="IPR006113">
    <property type="entry name" value="6PGDH_Gnd/GntZ"/>
</dbReference>
<evidence type="ECO:0000256" key="10">
    <source>
        <dbReference type="ARBA" id="ARBA00023126"/>
    </source>
</evidence>
<dbReference type="GO" id="GO:0006098">
    <property type="term" value="P:pentose-phosphate shunt"/>
    <property type="evidence" value="ECO:0007669"/>
    <property type="project" value="UniProtKB-UniPathway"/>
</dbReference>
<feature type="active site" description="Proton donor" evidence="13">
    <location>
        <position position="195"/>
    </location>
</feature>
<keyword evidence="19" id="KW-1185">Reference proteome</keyword>
<dbReference type="PIRSF" id="PIRSF000109">
    <property type="entry name" value="6PGD"/>
    <property type="match status" value="1"/>
</dbReference>
<dbReference type="SUPFAM" id="SSF51735">
    <property type="entry name" value="NAD(P)-binding Rossmann-fold domains"/>
    <property type="match status" value="1"/>
</dbReference>
<dbReference type="InterPro" id="IPR013328">
    <property type="entry name" value="6PGD_dom2"/>
</dbReference>
<feature type="binding site" description="in other chain" evidence="14">
    <location>
        <position position="107"/>
    </location>
    <ligand>
        <name>substrate</name>
        <note>ligand shared between dimeric partners</note>
    </ligand>
</feature>
<evidence type="ECO:0000256" key="7">
    <source>
        <dbReference type="ARBA" id="ARBA00022857"/>
    </source>
</evidence>
<feature type="binding site" evidence="15">
    <location>
        <begin position="10"/>
        <end position="15"/>
    </location>
    <ligand>
        <name>NADP(+)</name>
        <dbReference type="ChEBI" id="CHEBI:58349"/>
    </ligand>
</feature>
<evidence type="ECO:0000256" key="16">
    <source>
        <dbReference type="RuleBase" id="RU000485"/>
    </source>
</evidence>
<evidence type="ECO:0000259" key="17">
    <source>
        <dbReference type="SMART" id="SM01350"/>
    </source>
</evidence>
<gene>
    <name evidence="18" type="ORF">SAMN05428642_1021118</name>
</gene>
<sequence>MNKSEFGVIGLGVMGKSLSLNIAENGFNLSVYNRSEGDEANVVSDFLSKNESFQNISGYTNIEAFITSIEKPRKILMMIKAGAVVDAVINQLTPFLDTNDILIDGGNSYFLDTKRRHETLQKKDIHYIGCGISGGEEGARKGPSMMPGGNIDSYKLVAPILETISAKDKNNKPCCCFIANDGAGHFVKMIHNGIEYSEMQLLAELYGMMSLTMTNEAISEVFLNWNKTSLSSYLLEITAEILVAKEDDNYIIDTILDKAGNKGTGSWSSKLALEIGIPTTMMTSAVFARYLSSFKEKREFLSRRISSENSDQNIPNITILQHAYRFARIINHQQGFEIITEVAKENDWNINLSELSRIWTNGCIIRSELMQQISGLFKSKNDLFDDDFILNTLKSSETSIAELLKSAISNRVSLDTFWSAYNYWVSMTTRRLPANIIQAQRDYFGAHTYQKIDDNSSQFYHTNWTKNINSGL</sequence>
<dbReference type="InterPro" id="IPR008927">
    <property type="entry name" value="6-PGluconate_DH-like_C_sf"/>
</dbReference>